<comment type="caution">
    <text evidence="11">The sequence shown here is derived from an EMBL/GenBank/DDBJ whole genome shotgun (WGS) entry which is preliminary data.</text>
</comment>
<keyword evidence="2 10" id="KW-0444">Lipid biosynthesis</keyword>
<sequence length="182" mass="20542">MLNASYWYYFSKIVDYLDTVFFVLHKKYDHVSVLHVGHHALMPVNMWYGVRYQPGGHNSLMGFLNSIVHTIMYGYYFLAAMGPKVRPFLWWKKYLTSMQMIQFIVVIVHSFQDKSKANGVSSAHTSNGVANGHSNGAARGVLKGIPNGVSRRRGVPNSVADTAHKTIELCEKMAFRSQRGAI</sequence>
<keyword evidence="8 10" id="KW-0472">Membrane</keyword>
<dbReference type="GO" id="GO:0019367">
    <property type="term" value="P:fatty acid elongation, saturated fatty acid"/>
    <property type="evidence" value="ECO:0007669"/>
    <property type="project" value="TreeGrafter"/>
</dbReference>
<protein>
    <recommendedName>
        <fullName evidence="10">Elongation of very long chain fatty acids protein</fullName>
        <ecNumber evidence="10">2.3.1.199</ecNumber>
    </recommendedName>
    <alternativeName>
        <fullName evidence="10">Very-long-chain 3-oxoacyl-CoA synthase</fullName>
    </alternativeName>
</protein>
<comment type="caution">
    <text evidence="10">Lacks conserved residue(s) required for the propagation of feature annotation.</text>
</comment>
<dbReference type="PANTHER" id="PTHR11157">
    <property type="entry name" value="FATTY ACID ACYL TRANSFERASE-RELATED"/>
    <property type="match status" value="1"/>
</dbReference>
<dbReference type="GO" id="GO:0034626">
    <property type="term" value="P:fatty acid elongation, polyunsaturated fatty acid"/>
    <property type="evidence" value="ECO:0007669"/>
    <property type="project" value="TreeGrafter"/>
</dbReference>
<keyword evidence="3 10" id="KW-0808">Transferase</keyword>
<evidence type="ECO:0000256" key="1">
    <source>
        <dbReference type="ARBA" id="ARBA00004141"/>
    </source>
</evidence>
<dbReference type="InterPro" id="IPR002076">
    <property type="entry name" value="ELO_fam"/>
</dbReference>
<dbReference type="PANTHER" id="PTHR11157:SF69">
    <property type="entry name" value="ELONGATION OF VERY LONG CHAIN FATTY ACIDS PROTEIN 7"/>
    <property type="match status" value="1"/>
</dbReference>
<organism evidence="11 12">
    <name type="scientific">Halocaridina rubra</name>
    <name type="common">Hawaiian red shrimp</name>
    <dbReference type="NCBI Taxonomy" id="373956"/>
    <lineage>
        <taxon>Eukaryota</taxon>
        <taxon>Metazoa</taxon>
        <taxon>Ecdysozoa</taxon>
        <taxon>Arthropoda</taxon>
        <taxon>Crustacea</taxon>
        <taxon>Multicrustacea</taxon>
        <taxon>Malacostraca</taxon>
        <taxon>Eumalacostraca</taxon>
        <taxon>Eucarida</taxon>
        <taxon>Decapoda</taxon>
        <taxon>Pleocyemata</taxon>
        <taxon>Caridea</taxon>
        <taxon>Atyoidea</taxon>
        <taxon>Atyidae</taxon>
        <taxon>Halocaridina</taxon>
    </lineage>
</organism>
<accession>A0AAN8X966</accession>
<gene>
    <name evidence="11" type="primary">ELOVL7_2</name>
    <name evidence="11" type="ORF">SK128_007486</name>
</gene>
<evidence type="ECO:0000313" key="12">
    <source>
        <dbReference type="Proteomes" id="UP001381693"/>
    </source>
</evidence>
<evidence type="ECO:0000256" key="6">
    <source>
        <dbReference type="ARBA" id="ARBA00022989"/>
    </source>
</evidence>
<dbReference type="Pfam" id="PF01151">
    <property type="entry name" value="ELO"/>
    <property type="match status" value="1"/>
</dbReference>
<comment type="similarity">
    <text evidence="10">Belongs to the ELO family.</text>
</comment>
<dbReference type="Proteomes" id="UP001381693">
    <property type="component" value="Unassembled WGS sequence"/>
</dbReference>
<feature type="transmembrane region" description="Helical" evidence="10">
    <location>
        <begin position="94"/>
        <end position="111"/>
    </location>
</feature>
<keyword evidence="6 10" id="KW-1133">Transmembrane helix</keyword>
<comment type="catalytic activity">
    <reaction evidence="10">
        <text>a very-long-chain acyl-CoA + malonyl-CoA + H(+) = a very-long-chain 3-oxoacyl-CoA + CO2 + CoA</text>
        <dbReference type="Rhea" id="RHEA:32727"/>
        <dbReference type="ChEBI" id="CHEBI:15378"/>
        <dbReference type="ChEBI" id="CHEBI:16526"/>
        <dbReference type="ChEBI" id="CHEBI:57287"/>
        <dbReference type="ChEBI" id="CHEBI:57384"/>
        <dbReference type="ChEBI" id="CHEBI:90725"/>
        <dbReference type="ChEBI" id="CHEBI:90736"/>
        <dbReference type="EC" id="2.3.1.199"/>
    </reaction>
</comment>
<keyword evidence="12" id="KW-1185">Reference proteome</keyword>
<keyword evidence="5 10" id="KW-0276">Fatty acid metabolism</keyword>
<dbReference type="GO" id="GO:0030148">
    <property type="term" value="P:sphingolipid biosynthetic process"/>
    <property type="evidence" value="ECO:0007669"/>
    <property type="project" value="TreeGrafter"/>
</dbReference>
<keyword evidence="4 10" id="KW-0812">Transmembrane</keyword>
<dbReference type="GO" id="GO:0042761">
    <property type="term" value="P:very long-chain fatty acid biosynthetic process"/>
    <property type="evidence" value="ECO:0007669"/>
    <property type="project" value="TreeGrafter"/>
</dbReference>
<name>A0AAN8X966_HALRR</name>
<evidence type="ECO:0000256" key="2">
    <source>
        <dbReference type="ARBA" id="ARBA00022516"/>
    </source>
</evidence>
<dbReference type="GO" id="GO:0034625">
    <property type="term" value="P:fatty acid elongation, monounsaturated fatty acid"/>
    <property type="evidence" value="ECO:0007669"/>
    <property type="project" value="TreeGrafter"/>
</dbReference>
<dbReference type="EMBL" id="JAXCGZ010011574">
    <property type="protein sequence ID" value="KAK7074480.1"/>
    <property type="molecule type" value="Genomic_DNA"/>
</dbReference>
<feature type="transmembrane region" description="Helical" evidence="10">
    <location>
        <begin position="62"/>
        <end position="82"/>
    </location>
</feature>
<keyword evidence="7 10" id="KW-0443">Lipid metabolism</keyword>
<evidence type="ECO:0000256" key="7">
    <source>
        <dbReference type="ARBA" id="ARBA00023098"/>
    </source>
</evidence>
<keyword evidence="11" id="KW-0012">Acyltransferase</keyword>
<dbReference type="GO" id="GO:0005789">
    <property type="term" value="C:endoplasmic reticulum membrane"/>
    <property type="evidence" value="ECO:0007669"/>
    <property type="project" value="TreeGrafter"/>
</dbReference>
<reference evidence="11 12" key="1">
    <citation type="submission" date="2023-11" db="EMBL/GenBank/DDBJ databases">
        <title>Halocaridina rubra genome assembly.</title>
        <authorList>
            <person name="Smith C."/>
        </authorList>
    </citation>
    <scope>NUCLEOTIDE SEQUENCE [LARGE SCALE GENOMIC DNA]</scope>
    <source>
        <strain evidence="11">EP-1</strain>
        <tissue evidence="11">Whole</tissue>
    </source>
</reference>
<proteinExistence type="inferred from homology"/>
<comment type="subcellular location">
    <subcellularLocation>
        <location evidence="1">Membrane</location>
        <topology evidence="1">Multi-pass membrane protein</topology>
    </subcellularLocation>
</comment>
<evidence type="ECO:0000313" key="11">
    <source>
        <dbReference type="EMBL" id="KAK7074480.1"/>
    </source>
</evidence>
<dbReference type="AlphaFoldDB" id="A0AAN8X966"/>
<keyword evidence="9 10" id="KW-0275">Fatty acid biosynthesis</keyword>
<evidence type="ECO:0000256" key="9">
    <source>
        <dbReference type="ARBA" id="ARBA00023160"/>
    </source>
</evidence>
<evidence type="ECO:0000256" key="5">
    <source>
        <dbReference type="ARBA" id="ARBA00022832"/>
    </source>
</evidence>
<dbReference type="EC" id="2.3.1.199" evidence="10"/>
<evidence type="ECO:0000256" key="3">
    <source>
        <dbReference type="ARBA" id="ARBA00022679"/>
    </source>
</evidence>
<evidence type="ECO:0000256" key="8">
    <source>
        <dbReference type="ARBA" id="ARBA00023136"/>
    </source>
</evidence>
<dbReference type="GO" id="GO:0009922">
    <property type="term" value="F:fatty acid elongase activity"/>
    <property type="evidence" value="ECO:0007669"/>
    <property type="project" value="UniProtKB-EC"/>
</dbReference>
<evidence type="ECO:0000256" key="4">
    <source>
        <dbReference type="ARBA" id="ARBA00022692"/>
    </source>
</evidence>
<evidence type="ECO:0000256" key="10">
    <source>
        <dbReference type="RuleBase" id="RU361115"/>
    </source>
</evidence>